<organism evidence="1 2">
    <name type="scientific">Effusibacillus dendaii</name>
    <dbReference type="NCBI Taxonomy" id="2743772"/>
    <lineage>
        <taxon>Bacteria</taxon>
        <taxon>Bacillati</taxon>
        <taxon>Bacillota</taxon>
        <taxon>Bacilli</taxon>
        <taxon>Bacillales</taxon>
        <taxon>Alicyclobacillaceae</taxon>
        <taxon>Effusibacillus</taxon>
    </lineage>
</organism>
<dbReference type="AlphaFoldDB" id="A0A7I8DFB0"/>
<protein>
    <recommendedName>
        <fullName evidence="3">Lipoprotein</fullName>
    </recommendedName>
</protein>
<proteinExistence type="predicted"/>
<sequence>MKLRNLMMCTVLAGLTAGCQPLFDFNSDISSPNSDQSDNQTFSQVLKHSQNNPLQGKTVAELNGVFDQTAIRFVFVTMDEKPIAVFQGTDGWANVVEVSPDGSLKQRSFPGYKLTKAILNQKILYVGSKGNSIIKLNVDSFNYSEVDKSEMDRARVVTDEVQLPGKETPVYTKEGYIYTKDGFIFDIKNHEYLLDSSKMKKRFYDRADFGYNGYLFQIEPRLDQAINLKVFWSKGPDTKQGSRYGIQLDLPNGYDVKNIEQAIGTNGRLYLFAFGVPVNGKTQIRMFSVPLADFSDDSSTGISSKQQ</sequence>
<dbReference type="EMBL" id="AP023366">
    <property type="protein sequence ID" value="BCJ86601.1"/>
    <property type="molecule type" value="Genomic_DNA"/>
</dbReference>
<dbReference type="RefSeq" id="WP_200760591.1">
    <property type="nucleotide sequence ID" value="NZ_AP023366.1"/>
</dbReference>
<reference evidence="1 2" key="1">
    <citation type="submission" date="2020-08" db="EMBL/GenBank/DDBJ databases">
        <title>Complete Genome Sequence of Effusibacillus dendaii Strain skT53, Isolated from Farmland soil.</title>
        <authorList>
            <person name="Konishi T."/>
            <person name="Kawasaki H."/>
        </authorList>
    </citation>
    <scope>NUCLEOTIDE SEQUENCE [LARGE SCALE GENOMIC DNA]</scope>
    <source>
        <strain evidence="2">skT53</strain>
    </source>
</reference>
<dbReference type="PROSITE" id="PS51257">
    <property type="entry name" value="PROKAR_LIPOPROTEIN"/>
    <property type="match status" value="1"/>
</dbReference>
<evidence type="ECO:0008006" key="3">
    <source>
        <dbReference type="Google" id="ProtNLM"/>
    </source>
</evidence>
<evidence type="ECO:0000313" key="1">
    <source>
        <dbReference type="EMBL" id="BCJ86601.1"/>
    </source>
</evidence>
<evidence type="ECO:0000313" key="2">
    <source>
        <dbReference type="Proteomes" id="UP000593802"/>
    </source>
</evidence>
<name>A0A7I8DFB0_9BACL</name>
<dbReference type="Proteomes" id="UP000593802">
    <property type="component" value="Chromosome"/>
</dbReference>
<keyword evidence="2" id="KW-1185">Reference proteome</keyword>
<accession>A0A7I8DFB0</accession>
<gene>
    <name evidence="1" type="ORF">skT53_15860</name>
</gene>
<dbReference type="KEGG" id="eff:skT53_15860"/>